<dbReference type="EMBL" id="LTDM01000065">
    <property type="protein sequence ID" value="OLS01600.1"/>
    <property type="molecule type" value="Genomic_DNA"/>
</dbReference>
<keyword evidence="3" id="KW-1185">Reference proteome</keyword>
<gene>
    <name evidence="2" type="ORF">TICRE_24240</name>
</gene>
<sequence>MAYVPYGYTITDGVVTVDERAADQVRDFFEKYISGLSLAVAGEQAGIQKTHSSMGLILKNVNYLGNDVYPAIIDKETFDKAEEVRSKRAKDLGRIAVLAAFSAPPPIERFKMRKSEGKLPDDPVARAEYLYSLIESEV</sequence>
<dbReference type="AlphaFoldDB" id="A0A1U7M2X5"/>
<name>A0A1U7M2X5_TISCR</name>
<evidence type="ECO:0000259" key="1">
    <source>
        <dbReference type="PROSITE" id="PS51737"/>
    </source>
</evidence>
<dbReference type="RefSeq" id="WP_075728429.1">
    <property type="nucleotide sequence ID" value="NZ_LTDM01000065.1"/>
</dbReference>
<organism evidence="2 3">
    <name type="scientific">Tissierella creatinophila DSM 6911</name>
    <dbReference type="NCBI Taxonomy" id="1123403"/>
    <lineage>
        <taxon>Bacteria</taxon>
        <taxon>Bacillati</taxon>
        <taxon>Bacillota</taxon>
        <taxon>Tissierellia</taxon>
        <taxon>Tissierellales</taxon>
        <taxon>Tissierellaceae</taxon>
        <taxon>Tissierella</taxon>
    </lineage>
</organism>
<dbReference type="Gene3D" id="3.90.1750.20">
    <property type="entry name" value="Putative Large Serine Recombinase, Chain B, Domain 2"/>
    <property type="match status" value="1"/>
</dbReference>
<proteinExistence type="predicted"/>
<dbReference type="PROSITE" id="PS51737">
    <property type="entry name" value="RECOMBINASE_DNA_BIND"/>
    <property type="match status" value="1"/>
</dbReference>
<reference evidence="2 3" key="1">
    <citation type="submission" date="2016-02" db="EMBL/GenBank/DDBJ databases">
        <title>Genome sequence of Tissierella creatinophila DSM 6911.</title>
        <authorList>
            <person name="Poehlein A."/>
            <person name="Daniel R."/>
        </authorList>
    </citation>
    <scope>NUCLEOTIDE SEQUENCE [LARGE SCALE GENOMIC DNA]</scope>
    <source>
        <strain evidence="2 3">DSM 6911</strain>
    </source>
</reference>
<protein>
    <recommendedName>
        <fullName evidence="1">Recombinase domain-containing protein</fullName>
    </recommendedName>
</protein>
<evidence type="ECO:0000313" key="3">
    <source>
        <dbReference type="Proteomes" id="UP000186112"/>
    </source>
</evidence>
<dbReference type="GO" id="GO:0003677">
    <property type="term" value="F:DNA binding"/>
    <property type="evidence" value="ECO:0007669"/>
    <property type="project" value="InterPro"/>
</dbReference>
<feature type="domain" description="Recombinase" evidence="1">
    <location>
        <begin position="5"/>
        <end position="91"/>
    </location>
</feature>
<dbReference type="GO" id="GO:0000150">
    <property type="term" value="F:DNA strand exchange activity"/>
    <property type="evidence" value="ECO:0007669"/>
    <property type="project" value="InterPro"/>
</dbReference>
<accession>A0A1U7M2X5</accession>
<dbReference type="Proteomes" id="UP000186112">
    <property type="component" value="Unassembled WGS sequence"/>
</dbReference>
<dbReference type="InterPro" id="IPR038109">
    <property type="entry name" value="DNA_bind_recomb_sf"/>
</dbReference>
<dbReference type="InterPro" id="IPR011109">
    <property type="entry name" value="DNA_bind_recombinase_dom"/>
</dbReference>
<dbReference type="OrthoDB" id="2188903at2"/>
<evidence type="ECO:0000313" key="2">
    <source>
        <dbReference type="EMBL" id="OLS01600.1"/>
    </source>
</evidence>
<comment type="caution">
    <text evidence="2">The sequence shown here is derived from an EMBL/GenBank/DDBJ whole genome shotgun (WGS) entry which is preliminary data.</text>
</comment>